<name>A0AAD5M3S6_PARTN</name>
<dbReference type="EMBL" id="JAHQIW010000651">
    <property type="protein sequence ID" value="KAJ1349368.1"/>
    <property type="molecule type" value="Genomic_DNA"/>
</dbReference>
<organism evidence="1 2">
    <name type="scientific">Parelaphostrongylus tenuis</name>
    <name type="common">Meningeal worm</name>
    <dbReference type="NCBI Taxonomy" id="148309"/>
    <lineage>
        <taxon>Eukaryota</taxon>
        <taxon>Metazoa</taxon>
        <taxon>Ecdysozoa</taxon>
        <taxon>Nematoda</taxon>
        <taxon>Chromadorea</taxon>
        <taxon>Rhabditida</taxon>
        <taxon>Rhabditina</taxon>
        <taxon>Rhabditomorpha</taxon>
        <taxon>Strongyloidea</taxon>
        <taxon>Metastrongylidae</taxon>
        <taxon>Parelaphostrongylus</taxon>
    </lineage>
</organism>
<reference evidence="1" key="1">
    <citation type="submission" date="2021-06" db="EMBL/GenBank/DDBJ databases">
        <title>Parelaphostrongylus tenuis whole genome reference sequence.</title>
        <authorList>
            <person name="Garwood T.J."/>
            <person name="Larsen P.A."/>
            <person name="Fountain-Jones N.M."/>
            <person name="Garbe J.R."/>
            <person name="Macchietto M.G."/>
            <person name="Kania S.A."/>
            <person name="Gerhold R.W."/>
            <person name="Richards J.E."/>
            <person name="Wolf T.M."/>
        </authorList>
    </citation>
    <scope>NUCLEOTIDE SEQUENCE</scope>
    <source>
        <strain evidence="1">MNPRO001-30</strain>
        <tissue evidence="1">Meninges</tissue>
    </source>
</reference>
<comment type="caution">
    <text evidence="1">The sequence shown here is derived from an EMBL/GenBank/DDBJ whole genome shotgun (WGS) entry which is preliminary data.</text>
</comment>
<accession>A0AAD5M3S6</accession>
<dbReference type="AlphaFoldDB" id="A0AAD5M3S6"/>
<protein>
    <recommendedName>
        <fullName evidence="3">Ricin B lectin domain-containing protein</fullName>
    </recommendedName>
</protein>
<evidence type="ECO:0008006" key="3">
    <source>
        <dbReference type="Google" id="ProtNLM"/>
    </source>
</evidence>
<evidence type="ECO:0000313" key="2">
    <source>
        <dbReference type="Proteomes" id="UP001196413"/>
    </source>
</evidence>
<dbReference type="Proteomes" id="UP001196413">
    <property type="component" value="Unassembled WGS sequence"/>
</dbReference>
<sequence length="111" mass="12864">MDRSELWWVSPVFPSIPWMAELYQVVSGQARFPRGFEWAYDRDKGHLRSTISRLCITYDGLNGDSPIIMDECSNVRERLHMDESTGWLTQGGRLPCSCLSSRRFSTIFSHM</sequence>
<keyword evidence="2" id="KW-1185">Reference proteome</keyword>
<dbReference type="PROSITE" id="PS50231">
    <property type="entry name" value="RICIN_B_LECTIN"/>
    <property type="match status" value="1"/>
</dbReference>
<evidence type="ECO:0000313" key="1">
    <source>
        <dbReference type="EMBL" id="KAJ1349368.1"/>
    </source>
</evidence>
<proteinExistence type="predicted"/>
<gene>
    <name evidence="1" type="ORF">KIN20_004923</name>
</gene>